<comment type="caution">
    <text evidence="2">The sequence shown here is derived from an EMBL/GenBank/DDBJ whole genome shotgun (WGS) entry which is preliminary data.</text>
</comment>
<accession>A0ABS7CRI6</accession>
<evidence type="ECO:0000313" key="3">
    <source>
        <dbReference type="Proteomes" id="UP000813018"/>
    </source>
</evidence>
<evidence type="ECO:0000259" key="1">
    <source>
        <dbReference type="Pfam" id="PF00534"/>
    </source>
</evidence>
<gene>
    <name evidence="2" type="ORF">K0O23_05065</name>
</gene>
<name>A0ABS7CRI6_9BACT</name>
<dbReference type="RefSeq" id="WP_219876311.1">
    <property type="nucleotide sequence ID" value="NZ_JAHYXK010000003.1"/>
</dbReference>
<dbReference type="Pfam" id="PF00534">
    <property type="entry name" value="Glycos_transf_1"/>
    <property type="match status" value="1"/>
</dbReference>
<reference evidence="2 3" key="1">
    <citation type="journal article" date="2016" name="Int. J. Syst. Evol. Microbiol.">
        <title>Pontibacter aydingkolensis sp. nov., isolated from soil of a salt lake.</title>
        <authorList>
            <person name="Osman G."/>
            <person name="Zhang T."/>
            <person name="Lou K."/>
            <person name="Gao Y."/>
            <person name="Chang W."/>
            <person name="Lin Q."/>
            <person name="Yang H.M."/>
            <person name="Huo X.D."/>
            <person name="Wang N."/>
        </authorList>
    </citation>
    <scope>NUCLEOTIDE SEQUENCE [LARGE SCALE GENOMIC DNA]</scope>
    <source>
        <strain evidence="2 3">KACC 19255</strain>
    </source>
</reference>
<keyword evidence="2" id="KW-0328">Glycosyltransferase</keyword>
<proteinExistence type="predicted"/>
<protein>
    <submittedName>
        <fullName evidence="2">Glycosyltransferase</fullName>
        <ecNumber evidence="2">2.4.-.-</ecNumber>
    </submittedName>
</protein>
<dbReference type="GO" id="GO:0016757">
    <property type="term" value="F:glycosyltransferase activity"/>
    <property type="evidence" value="ECO:0007669"/>
    <property type="project" value="UniProtKB-KW"/>
</dbReference>
<dbReference type="InterPro" id="IPR001296">
    <property type="entry name" value="Glyco_trans_1"/>
</dbReference>
<dbReference type="EC" id="2.4.-.-" evidence="2"/>
<dbReference type="EMBL" id="JAHYXK010000003">
    <property type="protein sequence ID" value="MBW7466429.1"/>
    <property type="molecule type" value="Genomic_DNA"/>
</dbReference>
<organism evidence="2 3">
    <name type="scientific">Pontibacter aydingkolensis</name>
    <dbReference type="NCBI Taxonomy" id="1911536"/>
    <lineage>
        <taxon>Bacteria</taxon>
        <taxon>Pseudomonadati</taxon>
        <taxon>Bacteroidota</taxon>
        <taxon>Cytophagia</taxon>
        <taxon>Cytophagales</taxon>
        <taxon>Hymenobacteraceae</taxon>
        <taxon>Pontibacter</taxon>
    </lineage>
</organism>
<dbReference type="Gene3D" id="3.40.50.2000">
    <property type="entry name" value="Glycogen Phosphorylase B"/>
    <property type="match status" value="1"/>
</dbReference>
<dbReference type="Proteomes" id="UP000813018">
    <property type="component" value="Unassembled WGS sequence"/>
</dbReference>
<evidence type="ECO:0000313" key="2">
    <source>
        <dbReference type="EMBL" id="MBW7466429.1"/>
    </source>
</evidence>
<sequence length="353" mass="40518">MKVLFVVPYPIGKAASQRFRVEQFFPVLDAQSIKYKVAPFWDGKTWAILYKNGNTLQKVIGTIKGFAKRKALLLQLHKYDYVFVHREATPVGPPWFEWLAAKVFGKKLIFDFDDAIWLDNTSEENKQVAKYKQHGKTANICAWSYKVSAGNSYLQKYAMQFNSQVEYLPTTIDLAKYNRLKNQDTERLVIGWTGSHSTLSYLKLIEPALRQLEQKYDFNFVVIADKAPDLNLKSLRFIPWKPETEIEDLLQLNIGLMPLPDTEWAKGKCAFKALQYMALGVPVVVSGVGENQNAVPDGKAGYTCYTNQEWFASLEKLLLNTSLRTQMGEAGRKWISEKYSLRVHQLTFLQLFT</sequence>
<dbReference type="SUPFAM" id="SSF53756">
    <property type="entry name" value="UDP-Glycosyltransferase/glycogen phosphorylase"/>
    <property type="match status" value="1"/>
</dbReference>
<feature type="domain" description="Glycosyl transferase family 1" evidence="1">
    <location>
        <begin position="226"/>
        <end position="334"/>
    </location>
</feature>
<keyword evidence="3" id="KW-1185">Reference proteome</keyword>
<keyword evidence="2" id="KW-0808">Transferase</keyword>